<sequence>MQEKPNIYSVIAWRCLSAAKRKYYANRLAGHPRCQAPSPLQSPCFTAIAWRVTTLRQAPLTLGTSLTLFSPDNLPYPIRRYTNSVLVTRLTSRPV</sequence>
<keyword evidence="2" id="KW-1185">Reference proteome</keyword>
<protein>
    <submittedName>
        <fullName evidence="1">Uncharacterized protein</fullName>
    </submittedName>
</protein>
<gene>
    <name evidence="1" type="ORF">DEO72_LG2g3927</name>
</gene>
<evidence type="ECO:0000313" key="2">
    <source>
        <dbReference type="Proteomes" id="UP000501690"/>
    </source>
</evidence>
<organism evidence="1 2">
    <name type="scientific">Vigna unguiculata</name>
    <name type="common">Cowpea</name>
    <dbReference type="NCBI Taxonomy" id="3917"/>
    <lineage>
        <taxon>Eukaryota</taxon>
        <taxon>Viridiplantae</taxon>
        <taxon>Streptophyta</taxon>
        <taxon>Embryophyta</taxon>
        <taxon>Tracheophyta</taxon>
        <taxon>Spermatophyta</taxon>
        <taxon>Magnoliopsida</taxon>
        <taxon>eudicotyledons</taxon>
        <taxon>Gunneridae</taxon>
        <taxon>Pentapetalae</taxon>
        <taxon>rosids</taxon>
        <taxon>fabids</taxon>
        <taxon>Fabales</taxon>
        <taxon>Fabaceae</taxon>
        <taxon>Papilionoideae</taxon>
        <taxon>50 kb inversion clade</taxon>
        <taxon>NPAAA clade</taxon>
        <taxon>indigoferoid/millettioid clade</taxon>
        <taxon>Phaseoleae</taxon>
        <taxon>Vigna</taxon>
    </lineage>
</organism>
<evidence type="ECO:0000313" key="1">
    <source>
        <dbReference type="EMBL" id="QCD83581.1"/>
    </source>
</evidence>
<accession>A0A4D6L4Z2</accession>
<dbReference type="EMBL" id="CP039346">
    <property type="protein sequence ID" value="QCD83581.1"/>
    <property type="molecule type" value="Genomic_DNA"/>
</dbReference>
<reference evidence="1 2" key="1">
    <citation type="submission" date="2019-04" db="EMBL/GenBank/DDBJ databases">
        <title>An improved genome assembly and genetic linkage map for asparagus bean, Vigna unguiculata ssp. sesquipedialis.</title>
        <authorList>
            <person name="Xia Q."/>
            <person name="Zhang R."/>
            <person name="Dong Y."/>
        </authorList>
    </citation>
    <scope>NUCLEOTIDE SEQUENCE [LARGE SCALE GENOMIC DNA]</scope>
    <source>
        <tissue evidence="1">Leaf</tissue>
    </source>
</reference>
<dbReference type="Proteomes" id="UP000501690">
    <property type="component" value="Linkage Group LG2"/>
</dbReference>
<name>A0A4D6L4Z2_VIGUN</name>
<dbReference type="AlphaFoldDB" id="A0A4D6L4Z2"/>
<proteinExistence type="predicted"/>